<dbReference type="InterPro" id="IPR001387">
    <property type="entry name" value="Cro/C1-type_HTH"/>
</dbReference>
<evidence type="ECO:0000259" key="1">
    <source>
        <dbReference type="PROSITE" id="PS50943"/>
    </source>
</evidence>
<accession>A0ABP9JXB5</accession>
<proteinExistence type="predicted"/>
<keyword evidence="3" id="KW-1185">Reference proteome</keyword>
<dbReference type="EMBL" id="BAABJM010000001">
    <property type="protein sequence ID" value="GAA5046799.1"/>
    <property type="molecule type" value="Genomic_DNA"/>
</dbReference>
<dbReference type="CDD" id="cd00093">
    <property type="entry name" value="HTH_XRE"/>
    <property type="match status" value="1"/>
</dbReference>
<protein>
    <submittedName>
        <fullName evidence="2">Helix-turn-helix transcriptional regulator</fullName>
    </submittedName>
</protein>
<evidence type="ECO:0000313" key="3">
    <source>
        <dbReference type="Proteomes" id="UP001500603"/>
    </source>
</evidence>
<gene>
    <name evidence="2" type="ORF">GCM10023318_12570</name>
</gene>
<dbReference type="InterPro" id="IPR010982">
    <property type="entry name" value="Lambda_DNA-bd_dom_sf"/>
</dbReference>
<comment type="caution">
    <text evidence="2">The sequence shown here is derived from an EMBL/GenBank/DDBJ whole genome shotgun (WGS) entry which is preliminary data.</text>
</comment>
<sequence length="292" mass="32857">MSEDGSTLARRQLGKYLRNGRDECGFTIQQVAELIERSASTLQRIEKGTAVRIRTIDLEALCKIYGFGPEQLRAMKGLATQGSEQSWWCEYGDAVPTNFDFYVELEASARQLTSYEPEFVPGLLQTPAYTGVLIRTANPTDNTEEHMRRVQLRTRRQLRIARKHHPVILDVIVRESVLRGLVGSPKIMATQLRYLAEASTRPNVNVQVLPFSAGFPVADPIGPFVIMEFGMSKQGQMVEPPVVYTERSTGGLYFAKPAALEHYHQSYESLRRSAMDAVDSRALLRKVAKEYA</sequence>
<dbReference type="SUPFAM" id="SSF47413">
    <property type="entry name" value="lambda repressor-like DNA-binding domains"/>
    <property type="match status" value="1"/>
</dbReference>
<dbReference type="RefSeq" id="WP_345494074.1">
    <property type="nucleotide sequence ID" value="NZ_BAABJM010000001.1"/>
</dbReference>
<name>A0ABP9JXB5_9NOCA</name>
<dbReference type="InterPro" id="IPR043917">
    <property type="entry name" value="DUF5753"/>
</dbReference>
<feature type="domain" description="HTH cro/C1-type" evidence="1">
    <location>
        <begin position="17"/>
        <end position="72"/>
    </location>
</feature>
<evidence type="ECO:0000313" key="2">
    <source>
        <dbReference type="EMBL" id="GAA5046799.1"/>
    </source>
</evidence>
<dbReference type="Gene3D" id="1.10.260.40">
    <property type="entry name" value="lambda repressor-like DNA-binding domains"/>
    <property type="match status" value="1"/>
</dbReference>
<dbReference type="Pfam" id="PF19054">
    <property type="entry name" value="DUF5753"/>
    <property type="match status" value="1"/>
</dbReference>
<dbReference type="Pfam" id="PF13560">
    <property type="entry name" value="HTH_31"/>
    <property type="match status" value="1"/>
</dbReference>
<organism evidence="2 3">
    <name type="scientific">Nocardia callitridis</name>
    <dbReference type="NCBI Taxonomy" id="648753"/>
    <lineage>
        <taxon>Bacteria</taxon>
        <taxon>Bacillati</taxon>
        <taxon>Actinomycetota</taxon>
        <taxon>Actinomycetes</taxon>
        <taxon>Mycobacteriales</taxon>
        <taxon>Nocardiaceae</taxon>
        <taxon>Nocardia</taxon>
    </lineage>
</organism>
<dbReference type="SMART" id="SM00530">
    <property type="entry name" value="HTH_XRE"/>
    <property type="match status" value="1"/>
</dbReference>
<reference evidence="3" key="1">
    <citation type="journal article" date="2019" name="Int. J. Syst. Evol. Microbiol.">
        <title>The Global Catalogue of Microorganisms (GCM) 10K type strain sequencing project: providing services to taxonomists for standard genome sequencing and annotation.</title>
        <authorList>
            <consortium name="The Broad Institute Genomics Platform"/>
            <consortium name="The Broad Institute Genome Sequencing Center for Infectious Disease"/>
            <person name="Wu L."/>
            <person name="Ma J."/>
        </authorList>
    </citation>
    <scope>NUCLEOTIDE SEQUENCE [LARGE SCALE GENOMIC DNA]</scope>
    <source>
        <strain evidence="3">JCM 18298</strain>
    </source>
</reference>
<dbReference type="Proteomes" id="UP001500603">
    <property type="component" value="Unassembled WGS sequence"/>
</dbReference>
<dbReference type="PROSITE" id="PS50943">
    <property type="entry name" value="HTH_CROC1"/>
    <property type="match status" value="1"/>
</dbReference>